<dbReference type="GO" id="GO:1990904">
    <property type="term" value="C:ribonucleoprotein complex"/>
    <property type="evidence" value="ECO:0007669"/>
    <property type="project" value="UniProtKB-KW"/>
</dbReference>
<dbReference type="AlphaFoldDB" id="Q5KIJ1"/>
<accession>Q55TU5</accession>
<comment type="similarity">
    <text evidence="1 4">Belongs to the eukaryotic ribosomal protein eS6 family.</text>
</comment>
<dbReference type="SMART" id="SM01405">
    <property type="entry name" value="Ribosomal_S6e"/>
    <property type="match status" value="1"/>
</dbReference>
<dbReference type="HOGENOM" id="CLU_046346_0_1_1"/>
<sequence length="237" mass="26711">MKVNFSNPATGAQKLIDFEDERKTRIFMEKRMGQEVAIDSLGEEFAGYVVRITGGNDKQGFPMKQGVLLQHRTRLLLSDGHSCYRARRDGERKRKSVRGCIVGSDIGVLAVAIVKQGANELPGLTDVVLPKRLGPKRATKIRKFFNLSKEDDVTKFVVRREVTKKNGKTTTKAPKIQRLVTPLRLQRKRHLRSLKKRRTEAQKETVAEYNAAVAKHAEEKKVHNAAVKAAKKARRSA</sequence>
<name>Q5KIJ1_CRYD1</name>
<evidence type="ECO:0000313" key="6">
    <source>
        <dbReference type="Proteomes" id="UP000002149"/>
    </source>
</evidence>
<dbReference type="Gene3D" id="1.20.5.2650">
    <property type="match status" value="1"/>
</dbReference>
<evidence type="ECO:0000313" key="5">
    <source>
        <dbReference type="EMBL" id="AAW42915.1"/>
    </source>
</evidence>
<dbReference type="InterPro" id="IPR018282">
    <property type="entry name" value="Ribosomal_eS6_CS"/>
</dbReference>
<organism evidence="5 6">
    <name type="scientific">Cryptococcus deneoformans (strain JEC21 / ATCC MYA-565)</name>
    <name type="common">Cryptococcus neoformans var. neoformans serotype D</name>
    <dbReference type="NCBI Taxonomy" id="214684"/>
    <lineage>
        <taxon>Eukaryota</taxon>
        <taxon>Fungi</taxon>
        <taxon>Dikarya</taxon>
        <taxon>Basidiomycota</taxon>
        <taxon>Agaricomycotina</taxon>
        <taxon>Tremellomycetes</taxon>
        <taxon>Tremellales</taxon>
        <taxon>Cryptococcaceae</taxon>
        <taxon>Cryptococcus</taxon>
        <taxon>Cryptococcus neoformans species complex</taxon>
    </lineage>
</organism>
<dbReference type="GeneID" id="3256894"/>
<evidence type="ECO:0000256" key="2">
    <source>
        <dbReference type="ARBA" id="ARBA00022980"/>
    </source>
</evidence>
<dbReference type="Proteomes" id="UP000002149">
    <property type="component" value="Chromosome 4"/>
</dbReference>
<evidence type="ECO:0000256" key="1">
    <source>
        <dbReference type="ARBA" id="ARBA00009312"/>
    </source>
</evidence>
<dbReference type="VEuPathDB" id="FungiDB:CND02780"/>
<dbReference type="PROSITE" id="PS00578">
    <property type="entry name" value="RIBOSOMAL_S6E"/>
    <property type="match status" value="1"/>
</dbReference>
<keyword evidence="3 4" id="KW-0687">Ribonucleoprotein</keyword>
<dbReference type="Pfam" id="PF01092">
    <property type="entry name" value="Ribosomal_S6e"/>
    <property type="match status" value="1"/>
</dbReference>
<keyword evidence="2 4" id="KW-0689">Ribosomal protein</keyword>
<dbReference type="PIRSF" id="PIRSF002129">
    <property type="entry name" value="Ribosom_S6_euk"/>
    <property type="match status" value="1"/>
</dbReference>
<dbReference type="FunCoup" id="Q5KIJ1">
    <property type="interactions" value="601"/>
</dbReference>
<accession>Q5KIJ1</accession>
<dbReference type="eggNOG" id="KOG1646">
    <property type="taxonomic scope" value="Eukaryota"/>
</dbReference>
<dbReference type="OMA" id="KPRYKAP"/>
<dbReference type="OrthoDB" id="10260596at2759"/>
<gene>
    <name evidence="5" type="ordered locus">CND02780</name>
</gene>
<dbReference type="PANTHER" id="PTHR11502">
    <property type="entry name" value="40S RIBOSOMAL PROTEIN S6"/>
    <property type="match status" value="1"/>
</dbReference>
<protein>
    <recommendedName>
        <fullName evidence="4">40S ribosomal protein S6</fullName>
    </recommendedName>
</protein>
<dbReference type="EMBL" id="AE017344">
    <property type="protein sequence ID" value="AAW42915.1"/>
    <property type="molecule type" value="Genomic_DNA"/>
</dbReference>
<keyword evidence="6" id="KW-1185">Reference proteome</keyword>
<dbReference type="InterPro" id="IPR001377">
    <property type="entry name" value="Ribosomal_eS6"/>
</dbReference>
<evidence type="ECO:0000256" key="4">
    <source>
        <dbReference type="PIRNR" id="PIRNR002129"/>
    </source>
</evidence>
<reference evidence="5 6" key="1">
    <citation type="journal article" date="2005" name="Science">
        <title>The genome of the basidiomycetous yeast and human pathogen Cryptococcus neoformans.</title>
        <authorList>
            <person name="Loftus B.J."/>
            <person name="Fung E."/>
            <person name="Roncaglia P."/>
            <person name="Rowley D."/>
            <person name="Amedeo P."/>
            <person name="Bruno D."/>
            <person name="Vamathevan J."/>
            <person name="Miranda M."/>
            <person name="Anderson I.J."/>
            <person name="Fraser J.A."/>
            <person name="Allen J.E."/>
            <person name="Bosdet I.E."/>
            <person name="Brent M.R."/>
            <person name="Chiu R."/>
            <person name="Doering T.L."/>
            <person name="Donlin M.J."/>
            <person name="D'Souza C.A."/>
            <person name="Fox D.S."/>
            <person name="Grinberg V."/>
            <person name="Fu J."/>
            <person name="Fukushima M."/>
            <person name="Haas B.J."/>
            <person name="Huang J.C."/>
            <person name="Janbon G."/>
            <person name="Jones S.J."/>
            <person name="Koo H.L."/>
            <person name="Krzywinski M.I."/>
            <person name="Kwon-Chung J.K."/>
            <person name="Lengeler K.B."/>
            <person name="Maiti R."/>
            <person name="Marra M.A."/>
            <person name="Marra R.E."/>
            <person name="Mathewson C.A."/>
            <person name="Mitchell T.G."/>
            <person name="Pertea M."/>
            <person name="Riggs F.R."/>
            <person name="Salzberg S.L."/>
            <person name="Schein J.E."/>
            <person name="Shvartsbeyn A."/>
            <person name="Shin H."/>
            <person name="Shumway M."/>
            <person name="Specht C.A."/>
            <person name="Suh B.B."/>
            <person name="Tenney A."/>
            <person name="Utterback T.R."/>
            <person name="Wickes B.L."/>
            <person name="Wortman J.R."/>
            <person name="Wye N.H."/>
            <person name="Kronstad J.W."/>
            <person name="Lodge J.K."/>
            <person name="Heitman J."/>
            <person name="Davis R.W."/>
            <person name="Fraser C.M."/>
            <person name="Hyman R.W."/>
        </authorList>
    </citation>
    <scope>NUCLEOTIDE SEQUENCE [LARGE SCALE GENOMIC DNA]</scope>
    <source>
        <strain evidence="6">JEC21 / ATCC MYA-565</strain>
    </source>
</reference>
<dbReference type="RefSeq" id="XP_570222.1">
    <property type="nucleotide sequence ID" value="XM_570222.1"/>
</dbReference>
<dbReference type="STRING" id="214684.Q5KIJ1"/>
<dbReference type="GO" id="GO:0003735">
    <property type="term" value="F:structural constituent of ribosome"/>
    <property type="evidence" value="ECO:0007669"/>
    <property type="project" value="InterPro"/>
</dbReference>
<evidence type="ECO:0000256" key="3">
    <source>
        <dbReference type="ARBA" id="ARBA00023274"/>
    </source>
</evidence>
<dbReference type="GO" id="GO:0005840">
    <property type="term" value="C:ribosome"/>
    <property type="evidence" value="ECO:0007669"/>
    <property type="project" value="UniProtKB-KW"/>
</dbReference>
<dbReference type="PaxDb" id="214684-Q5KIJ1"/>
<dbReference type="GO" id="GO:0006412">
    <property type="term" value="P:translation"/>
    <property type="evidence" value="ECO:0007669"/>
    <property type="project" value="InterPro"/>
</dbReference>
<dbReference type="InParanoid" id="Q5KIJ1"/>
<dbReference type="InterPro" id="IPR014401">
    <property type="entry name" value="Ribosomal_eS6-like"/>
</dbReference>
<dbReference type="KEGG" id="cne:CND02780"/>
<proteinExistence type="inferred from homology"/>